<sequence>MIALSLIGIGTGNPDHLTMQARRAMNEADLILLPRKGEAKADLLDLRRGICAQVLERPVRVVEFDLPVRATHGDYLEAVNDWHDAIARAWAREIARNLPQGGRLALLVWGDPSLYDSTLRIAARLQDDGMDLKIEVVPGITSIQALTAAHAIALNRLAEPLVVTTGRQLREGGWPTGTNVVVVMLDGGCAFETLEAEGIEIWWGAYLGMEQEALIHGLLSQVGARIVTARKALRERHGWIMDTYLMHRNVNDKTGAGGAS</sequence>
<keyword evidence="3 6" id="KW-0489">Methyltransferase</keyword>
<dbReference type="EC" id="2.1.1.152" evidence="6"/>
<dbReference type="STRING" id="1088721.JI59_17250"/>
<dbReference type="RefSeq" id="WP_007011488.1">
    <property type="nucleotide sequence ID" value="NZ_AGFM01000008.1"/>
</dbReference>
<dbReference type="AlphaFoldDB" id="G6E8A0"/>
<dbReference type="EMBL" id="AGFM01000008">
    <property type="protein sequence ID" value="EHJ62440.1"/>
    <property type="molecule type" value="Genomic_DNA"/>
</dbReference>
<keyword evidence="4 6" id="KW-0808">Transferase</keyword>
<dbReference type="InterPro" id="IPR014777">
    <property type="entry name" value="4pyrrole_Mease_sub1"/>
</dbReference>
<reference evidence="8 9" key="1">
    <citation type="journal article" date="2012" name="J. Bacteriol.">
        <title>Genome sequence of benzo(a)pyrene-degrading bacterium Novosphingobium pentaromativorans US6-1.</title>
        <authorList>
            <person name="Luo Y.R."/>
            <person name="Kang S.G."/>
            <person name="Kim S.J."/>
            <person name="Kim M.R."/>
            <person name="Li N."/>
            <person name="Lee J.H."/>
            <person name="Kwon K.K."/>
        </authorList>
    </citation>
    <scope>NUCLEOTIDE SEQUENCE [LARGE SCALE GENOMIC DNA]</scope>
    <source>
        <strain evidence="8 9">US6-1</strain>
    </source>
</reference>
<feature type="domain" description="Tetrapyrrole methylase" evidence="7">
    <location>
        <begin position="4"/>
        <end position="222"/>
    </location>
</feature>
<dbReference type="Pfam" id="PF00590">
    <property type="entry name" value="TP_methylase"/>
    <property type="match status" value="1"/>
</dbReference>
<dbReference type="PANTHER" id="PTHR43467:SF1">
    <property type="entry name" value="PRECORRIN-6A SYNTHASE [DEACETYLATING]"/>
    <property type="match status" value="1"/>
</dbReference>
<dbReference type="InterPro" id="IPR012797">
    <property type="entry name" value="CobF"/>
</dbReference>
<dbReference type="CDD" id="cd11643">
    <property type="entry name" value="Precorrin-6A-synthase"/>
    <property type="match status" value="1"/>
</dbReference>
<dbReference type="InterPro" id="IPR000878">
    <property type="entry name" value="4pyrrol_Mease"/>
</dbReference>
<dbReference type="InterPro" id="IPR035996">
    <property type="entry name" value="4pyrrol_Methylase_sf"/>
</dbReference>
<dbReference type="Proteomes" id="UP000004030">
    <property type="component" value="Unassembled WGS sequence"/>
</dbReference>
<gene>
    <name evidence="8" type="ORF">NSU_0571</name>
</gene>
<dbReference type="Gene3D" id="3.40.1010.10">
    <property type="entry name" value="Cobalt-precorrin-4 Transmethylase, Domain 1"/>
    <property type="match status" value="1"/>
</dbReference>
<evidence type="ECO:0000313" key="8">
    <source>
        <dbReference type="EMBL" id="EHJ62440.1"/>
    </source>
</evidence>
<dbReference type="PIRSF" id="PIRSF036525">
    <property type="entry name" value="CobF"/>
    <property type="match status" value="1"/>
</dbReference>
<comment type="function">
    <text evidence="6">Catalyzes the methylation of C-1 in precorrin-5 and the subsequent extrusion of acetic acid from the resulting intermediate to form cobalt-precorrin-6A.</text>
</comment>
<dbReference type="GO" id="GO:0032259">
    <property type="term" value="P:methylation"/>
    <property type="evidence" value="ECO:0007669"/>
    <property type="project" value="UniProtKB-KW"/>
</dbReference>
<protein>
    <recommendedName>
        <fullName evidence="6">Precorrin-6A synthase [deacetylating]</fullName>
        <ecNumber evidence="6">2.1.1.152</ecNumber>
    </recommendedName>
</protein>
<dbReference type="SUPFAM" id="SSF53790">
    <property type="entry name" value="Tetrapyrrole methylase"/>
    <property type="match status" value="1"/>
</dbReference>
<name>G6E8A0_9SPHN</name>
<comment type="catalytic activity">
    <reaction evidence="6">
        <text>precorrin-5 + S-adenosyl-L-methionine + H2O = precorrin-6A + acetate + S-adenosyl-L-homocysteine + 2 H(+)</text>
        <dbReference type="Rhea" id="RHEA:18261"/>
        <dbReference type="ChEBI" id="CHEBI:15377"/>
        <dbReference type="ChEBI" id="CHEBI:15378"/>
        <dbReference type="ChEBI" id="CHEBI:30089"/>
        <dbReference type="ChEBI" id="CHEBI:57856"/>
        <dbReference type="ChEBI" id="CHEBI:59789"/>
        <dbReference type="ChEBI" id="CHEBI:77871"/>
        <dbReference type="ChEBI" id="CHEBI:77872"/>
        <dbReference type="EC" id="2.1.1.152"/>
    </reaction>
</comment>
<dbReference type="PATRIC" id="fig|1088721.3.peg.562"/>
<accession>G6E8A0</accession>
<dbReference type="OrthoDB" id="9787471at2"/>
<dbReference type="KEGG" id="npn:JI59_17250"/>
<dbReference type="InterPro" id="IPR014776">
    <property type="entry name" value="4pyrrole_Mease_sub2"/>
</dbReference>
<dbReference type="eggNOG" id="COG2243">
    <property type="taxonomic scope" value="Bacteria"/>
</dbReference>
<dbReference type="PANTHER" id="PTHR43467">
    <property type="entry name" value="COBALT-PRECORRIN-2 C(20)-METHYLTRANSFERASE"/>
    <property type="match status" value="1"/>
</dbReference>
<dbReference type="GO" id="GO:0009236">
    <property type="term" value="P:cobalamin biosynthetic process"/>
    <property type="evidence" value="ECO:0007669"/>
    <property type="project" value="UniProtKB-KW"/>
</dbReference>
<evidence type="ECO:0000256" key="4">
    <source>
        <dbReference type="ARBA" id="ARBA00022679"/>
    </source>
</evidence>
<evidence type="ECO:0000256" key="3">
    <source>
        <dbReference type="ARBA" id="ARBA00022603"/>
    </source>
</evidence>
<organism evidence="8 9">
    <name type="scientific">Novosphingobium pentaromativorans US6-1</name>
    <dbReference type="NCBI Taxonomy" id="1088721"/>
    <lineage>
        <taxon>Bacteria</taxon>
        <taxon>Pseudomonadati</taxon>
        <taxon>Pseudomonadota</taxon>
        <taxon>Alphaproteobacteria</taxon>
        <taxon>Sphingomonadales</taxon>
        <taxon>Sphingomonadaceae</taxon>
        <taxon>Novosphingobium</taxon>
    </lineage>
</organism>
<proteinExistence type="predicted"/>
<evidence type="ECO:0000256" key="5">
    <source>
        <dbReference type="ARBA" id="ARBA00022691"/>
    </source>
</evidence>
<comment type="caution">
    <text evidence="8">The sequence shown here is derived from an EMBL/GenBank/DDBJ whole genome shotgun (WGS) entry which is preliminary data.</text>
</comment>
<dbReference type="NCBIfam" id="TIGR02434">
    <property type="entry name" value="CobF"/>
    <property type="match status" value="1"/>
</dbReference>
<comment type="pathway">
    <text evidence="1">Cofactor biosynthesis; adenosylcobalamin biosynthesis.</text>
</comment>
<evidence type="ECO:0000256" key="1">
    <source>
        <dbReference type="ARBA" id="ARBA00004953"/>
    </source>
</evidence>
<evidence type="ECO:0000259" key="7">
    <source>
        <dbReference type="Pfam" id="PF00590"/>
    </source>
</evidence>
<keyword evidence="5 6" id="KW-0949">S-adenosyl-L-methionine</keyword>
<evidence type="ECO:0000313" key="9">
    <source>
        <dbReference type="Proteomes" id="UP000004030"/>
    </source>
</evidence>
<keyword evidence="2" id="KW-0169">Cobalamin biosynthesis</keyword>
<evidence type="ECO:0000256" key="2">
    <source>
        <dbReference type="ARBA" id="ARBA00022573"/>
    </source>
</evidence>
<dbReference type="Gene3D" id="3.30.950.10">
    <property type="entry name" value="Methyltransferase, Cobalt-precorrin-4 Transmethylase, Domain 2"/>
    <property type="match status" value="1"/>
</dbReference>
<keyword evidence="9" id="KW-1185">Reference proteome</keyword>
<dbReference type="GO" id="GO:0043819">
    <property type="term" value="F:precorrin-6A synthase (deacetylating) activity"/>
    <property type="evidence" value="ECO:0007669"/>
    <property type="project" value="UniProtKB-EC"/>
</dbReference>
<evidence type="ECO:0000256" key="6">
    <source>
        <dbReference type="PIRNR" id="PIRNR036525"/>
    </source>
</evidence>